<dbReference type="EMBL" id="KN818277">
    <property type="protein sequence ID" value="KIL61952.1"/>
    <property type="molecule type" value="Genomic_DNA"/>
</dbReference>
<dbReference type="InterPro" id="IPR015339">
    <property type="entry name" value="Immunomodulatory_FIP-Fve_fun"/>
</dbReference>
<dbReference type="Proteomes" id="UP000054549">
    <property type="component" value="Unassembled WGS sequence"/>
</dbReference>
<evidence type="ECO:0000313" key="2">
    <source>
        <dbReference type="Proteomes" id="UP000054549"/>
    </source>
</evidence>
<dbReference type="InterPro" id="IPR053742">
    <property type="entry name" value="Fungal_ImmunoLectin_sf"/>
</dbReference>
<sequence length="114" mass="12578">MSLTGVNEGLVFLLVSQVKKIDFDYTPHYYRPTSGYTDAVTFPKVLANKAYKYQVVVDGVSKGIRRDHAVAPDGSQKINFLDYNAGYGIPNKSSTQVYAVDPDTGIAYYILTVS</sequence>
<evidence type="ECO:0000313" key="1">
    <source>
        <dbReference type="EMBL" id="KIL61952.1"/>
    </source>
</evidence>
<proteinExistence type="predicted"/>
<keyword evidence="2" id="KW-1185">Reference proteome</keyword>
<dbReference type="SUPFAM" id="SSF101542">
    <property type="entry name" value="Fungal immunomodulatory protein, FIP"/>
    <property type="match status" value="1"/>
</dbReference>
<name>A0A0C2WK68_AMAMK</name>
<dbReference type="InterPro" id="IPR036344">
    <property type="entry name" value="FIP_sf"/>
</dbReference>
<dbReference type="OrthoDB" id="10261027at2759"/>
<dbReference type="SMR" id="A0A0C2WK68"/>
<reference evidence="1 2" key="1">
    <citation type="submission" date="2014-04" db="EMBL/GenBank/DDBJ databases">
        <title>Evolutionary Origins and Diversification of the Mycorrhizal Mutualists.</title>
        <authorList>
            <consortium name="DOE Joint Genome Institute"/>
            <consortium name="Mycorrhizal Genomics Consortium"/>
            <person name="Kohler A."/>
            <person name="Kuo A."/>
            <person name="Nagy L.G."/>
            <person name="Floudas D."/>
            <person name="Copeland A."/>
            <person name="Barry K.W."/>
            <person name="Cichocki N."/>
            <person name="Veneault-Fourrey C."/>
            <person name="LaButti K."/>
            <person name="Lindquist E.A."/>
            <person name="Lipzen A."/>
            <person name="Lundell T."/>
            <person name="Morin E."/>
            <person name="Murat C."/>
            <person name="Riley R."/>
            <person name="Ohm R."/>
            <person name="Sun H."/>
            <person name="Tunlid A."/>
            <person name="Henrissat B."/>
            <person name="Grigoriev I.V."/>
            <person name="Hibbett D.S."/>
            <person name="Martin F."/>
        </authorList>
    </citation>
    <scope>NUCLEOTIDE SEQUENCE [LARGE SCALE GENOMIC DNA]</scope>
    <source>
        <strain evidence="1 2">Koide BX008</strain>
    </source>
</reference>
<protein>
    <submittedName>
        <fullName evidence="1">Uncharacterized protein</fullName>
    </submittedName>
</protein>
<accession>A0A0C2WK68</accession>
<dbReference type="GO" id="GO:0002682">
    <property type="term" value="P:regulation of immune system process"/>
    <property type="evidence" value="ECO:0007669"/>
    <property type="project" value="InterPro"/>
</dbReference>
<dbReference type="HOGENOM" id="CLU_2145456_0_0_1"/>
<gene>
    <name evidence="1" type="ORF">M378DRAFT_809777</name>
</gene>
<organism evidence="1 2">
    <name type="scientific">Amanita muscaria (strain Koide BX008)</name>
    <dbReference type="NCBI Taxonomy" id="946122"/>
    <lineage>
        <taxon>Eukaryota</taxon>
        <taxon>Fungi</taxon>
        <taxon>Dikarya</taxon>
        <taxon>Basidiomycota</taxon>
        <taxon>Agaricomycotina</taxon>
        <taxon>Agaricomycetes</taxon>
        <taxon>Agaricomycetidae</taxon>
        <taxon>Agaricales</taxon>
        <taxon>Pluteineae</taxon>
        <taxon>Amanitaceae</taxon>
        <taxon>Amanita</taxon>
    </lineage>
</organism>
<dbReference type="AlphaFoldDB" id="A0A0C2WK68"/>
<dbReference type="Gene3D" id="2.60.40.1790">
    <property type="entry name" value="Fungal immunomodulatory protein Fve"/>
    <property type="match status" value="1"/>
</dbReference>
<dbReference type="Pfam" id="PF09259">
    <property type="entry name" value="Fve"/>
    <property type="match status" value="1"/>
</dbReference>
<dbReference type="GO" id="GO:0030246">
    <property type="term" value="F:carbohydrate binding"/>
    <property type="evidence" value="ECO:0007669"/>
    <property type="project" value="InterPro"/>
</dbReference>
<dbReference type="InParanoid" id="A0A0C2WK68"/>